<protein>
    <submittedName>
        <fullName evidence="2">Uncharacterized protein</fullName>
    </submittedName>
</protein>
<evidence type="ECO:0000256" key="1">
    <source>
        <dbReference type="SAM" id="MobiDB-lite"/>
    </source>
</evidence>
<evidence type="ECO:0000313" key="3">
    <source>
        <dbReference type="Proteomes" id="UP001358614"/>
    </source>
</evidence>
<feature type="compositionally biased region" description="Basic and acidic residues" evidence="1">
    <location>
        <begin position="165"/>
        <end position="180"/>
    </location>
</feature>
<name>A0AAX4KWQ5_9TREE</name>
<keyword evidence="3" id="KW-1185">Reference proteome</keyword>
<sequence>MWFSQRLKESIYLMNSNSVSGILRGKIGIDFKEKIGCLKAVNMPEEMRVYNSEKIGIMTRRYEMNKTWFLAFESELHHLQRDAIMYASNDGKHSATRFGIPPSALNHDIQPVDSVLRFLPFEELPQDSRLPRRFHLGKWRKYRESLSRDKNKIKDIDLDDDDDGHTEKEEVKVADVKNEAEIGDNDDEK</sequence>
<dbReference type="Proteomes" id="UP001358614">
    <property type="component" value="Chromosome 3"/>
</dbReference>
<gene>
    <name evidence="2" type="ORF">V865_007931</name>
</gene>
<dbReference type="EMBL" id="CP144091">
    <property type="protein sequence ID" value="WWD09803.1"/>
    <property type="molecule type" value="Genomic_DNA"/>
</dbReference>
<dbReference type="KEGG" id="ker:91106732"/>
<dbReference type="RefSeq" id="XP_066087770.1">
    <property type="nucleotide sequence ID" value="XM_066231673.1"/>
</dbReference>
<feature type="region of interest" description="Disordered" evidence="1">
    <location>
        <begin position="153"/>
        <end position="189"/>
    </location>
</feature>
<accession>A0AAX4KWQ5</accession>
<organism evidence="2 3">
    <name type="scientific">Kwoniella europaea PYCC6329</name>
    <dbReference type="NCBI Taxonomy" id="1423913"/>
    <lineage>
        <taxon>Eukaryota</taxon>
        <taxon>Fungi</taxon>
        <taxon>Dikarya</taxon>
        <taxon>Basidiomycota</taxon>
        <taxon>Agaricomycotina</taxon>
        <taxon>Tremellomycetes</taxon>
        <taxon>Tremellales</taxon>
        <taxon>Cryptococcaceae</taxon>
        <taxon>Kwoniella</taxon>
    </lineage>
</organism>
<dbReference type="GeneID" id="91106732"/>
<reference evidence="2 3" key="1">
    <citation type="submission" date="2024-01" db="EMBL/GenBank/DDBJ databases">
        <title>Comparative genomics of Cryptococcus and Kwoniella reveals pathogenesis evolution and contrasting modes of karyotype evolution via chromosome fusion or intercentromeric recombination.</title>
        <authorList>
            <person name="Coelho M.A."/>
            <person name="David-Palma M."/>
            <person name="Shea T."/>
            <person name="Bowers K."/>
            <person name="McGinley-Smith S."/>
            <person name="Mohammad A.W."/>
            <person name="Gnirke A."/>
            <person name="Yurkov A.M."/>
            <person name="Nowrousian M."/>
            <person name="Sun S."/>
            <person name="Cuomo C.A."/>
            <person name="Heitman J."/>
        </authorList>
    </citation>
    <scope>NUCLEOTIDE SEQUENCE [LARGE SCALE GENOMIC DNA]</scope>
    <source>
        <strain evidence="2 3">PYCC6329</strain>
    </source>
</reference>
<evidence type="ECO:0000313" key="2">
    <source>
        <dbReference type="EMBL" id="WWD09803.1"/>
    </source>
</evidence>
<dbReference type="AlphaFoldDB" id="A0AAX4KWQ5"/>
<proteinExistence type="predicted"/>